<keyword evidence="5" id="KW-0676">Redox-active center</keyword>
<evidence type="ECO:0000256" key="2">
    <source>
        <dbReference type="ARBA" id="ARBA00022729"/>
    </source>
</evidence>
<evidence type="ECO:0000256" key="5">
    <source>
        <dbReference type="ARBA" id="ARBA00023284"/>
    </source>
</evidence>
<dbReference type="PANTHER" id="PTHR13887">
    <property type="entry name" value="GLUTATHIONE S-TRANSFERASE KAPPA"/>
    <property type="match status" value="1"/>
</dbReference>
<keyword evidence="6" id="KW-0472">Membrane</keyword>
<accession>A0A369BLB6</accession>
<dbReference type="SUPFAM" id="SSF52833">
    <property type="entry name" value="Thioredoxin-like"/>
    <property type="match status" value="1"/>
</dbReference>
<dbReference type="PANTHER" id="PTHR13887:SF14">
    <property type="entry name" value="DISULFIDE BOND FORMATION PROTEIN D"/>
    <property type="match status" value="1"/>
</dbReference>
<comment type="caution">
    <text evidence="8">The sequence shown here is derived from an EMBL/GenBank/DDBJ whole genome shotgun (WGS) entry which is preliminary data.</text>
</comment>
<dbReference type="Proteomes" id="UP000253090">
    <property type="component" value="Unassembled WGS sequence"/>
</dbReference>
<proteinExistence type="inferred from homology"/>
<evidence type="ECO:0000256" key="6">
    <source>
        <dbReference type="SAM" id="Phobius"/>
    </source>
</evidence>
<keyword evidence="3" id="KW-0560">Oxidoreductase</keyword>
<keyword evidence="4" id="KW-1015">Disulfide bond</keyword>
<dbReference type="RefSeq" id="WP_181873065.1">
    <property type="nucleotide sequence ID" value="NZ_QPJW01000002.1"/>
</dbReference>
<evidence type="ECO:0000256" key="3">
    <source>
        <dbReference type="ARBA" id="ARBA00023002"/>
    </source>
</evidence>
<evidence type="ECO:0000256" key="1">
    <source>
        <dbReference type="ARBA" id="ARBA00005791"/>
    </source>
</evidence>
<organism evidence="8 9">
    <name type="scientific">Fontibacillus phaseoli</name>
    <dbReference type="NCBI Taxonomy" id="1416533"/>
    <lineage>
        <taxon>Bacteria</taxon>
        <taxon>Bacillati</taxon>
        <taxon>Bacillota</taxon>
        <taxon>Bacilli</taxon>
        <taxon>Bacillales</taxon>
        <taxon>Paenibacillaceae</taxon>
        <taxon>Fontibacillus</taxon>
    </lineage>
</organism>
<keyword evidence="2" id="KW-0732">Signal</keyword>
<keyword evidence="6" id="KW-1133">Transmembrane helix</keyword>
<dbReference type="GO" id="GO:0016853">
    <property type="term" value="F:isomerase activity"/>
    <property type="evidence" value="ECO:0007669"/>
    <property type="project" value="UniProtKB-KW"/>
</dbReference>
<evidence type="ECO:0000256" key="4">
    <source>
        <dbReference type="ARBA" id="ARBA00023157"/>
    </source>
</evidence>
<evidence type="ECO:0000313" key="8">
    <source>
        <dbReference type="EMBL" id="RCX21386.1"/>
    </source>
</evidence>
<evidence type="ECO:0000313" key="9">
    <source>
        <dbReference type="Proteomes" id="UP000253090"/>
    </source>
</evidence>
<dbReference type="Gene3D" id="3.40.30.10">
    <property type="entry name" value="Glutaredoxin"/>
    <property type="match status" value="1"/>
</dbReference>
<dbReference type="InterPro" id="IPR012336">
    <property type="entry name" value="Thioredoxin-like_fold"/>
</dbReference>
<dbReference type="Pfam" id="PF13462">
    <property type="entry name" value="Thioredoxin_4"/>
    <property type="match status" value="1"/>
</dbReference>
<dbReference type="AlphaFoldDB" id="A0A369BLB6"/>
<dbReference type="InterPro" id="IPR036249">
    <property type="entry name" value="Thioredoxin-like_sf"/>
</dbReference>
<dbReference type="GO" id="GO:0016491">
    <property type="term" value="F:oxidoreductase activity"/>
    <property type="evidence" value="ECO:0007669"/>
    <property type="project" value="UniProtKB-KW"/>
</dbReference>
<evidence type="ECO:0000259" key="7">
    <source>
        <dbReference type="PROSITE" id="PS51352"/>
    </source>
</evidence>
<protein>
    <submittedName>
        <fullName evidence="8">Protein-disulfide isomerase</fullName>
    </submittedName>
</protein>
<keyword evidence="6" id="KW-0812">Transmembrane</keyword>
<feature type="domain" description="Thioredoxin" evidence="7">
    <location>
        <begin position="37"/>
        <end position="226"/>
    </location>
</feature>
<sequence length="226" mass="25679">MKKKHFGIWWLCGIAVVLIGILLVINLSGQGNKAESYPDLEKVDAGAVPDGFDEENQPYLGNPEAPVKIVEFSDYKCPACKQWKDQVLTELKREYLDAGKAAFYYVDMPFLAPDSTLAALAGETLYQQNHDFFWPYFDLMMEQQGKKDDAWANKGFIMKLVKDNIPDVDLKRFERELDEEIYIANVKRDFLIAENHKVDGTPTVFVNGQNVEDISFEGIKAAIDNL</sequence>
<comment type="similarity">
    <text evidence="1">Belongs to the thioredoxin family. DsbA subfamily.</text>
</comment>
<dbReference type="EMBL" id="QPJW01000002">
    <property type="protein sequence ID" value="RCX21386.1"/>
    <property type="molecule type" value="Genomic_DNA"/>
</dbReference>
<reference evidence="8 9" key="1">
    <citation type="submission" date="2018-07" db="EMBL/GenBank/DDBJ databases">
        <title>Genomic Encyclopedia of Type Strains, Phase III (KMG-III): the genomes of soil and plant-associated and newly described type strains.</title>
        <authorList>
            <person name="Whitman W."/>
        </authorList>
    </citation>
    <scope>NUCLEOTIDE SEQUENCE [LARGE SCALE GENOMIC DNA]</scope>
    <source>
        <strain evidence="8 9">CECT 8333</strain>
    </source>
</reference>
<feature type="transmembrane region" description="Helical" evidence="6">
    <location>
        <begin position="6"/>
        <end position="27"/>
    </location>
</feature>
<dbReference type="PROSITE" id="PS51352">
    <property type="entry name" value="THIOREDOXIN_2"/>
    <property type="match status" value="1"/>
</dbReference>
<dbReference type="InterPro" id="IPR013766">
    <property type="entry name" value="Thioredoxin_domain"/>
</dbReference>
<name>A0A369BLB6_9BACL</name>
<gene>
    <name evidence="8" type="ORF">DFP94_102134</name>
</gene>
<keyword evidence="8" id="KW-0413">Isomerase</keyword>
<keyword evidence="9" id="KW-1185">Reference proteome</keyword>